<accession>A0A2P6NXM9</accession>
<organism evidence="2 3">
    <name type="scientific">Planoprotostelium fungivorum</name>
    <dbReference type="NCBI Taxonomy" id="1890364"/>
    <lineage>
        <taxon>Eukaryota</taxon>
        <taxon>Amoebozoa</taxon>
        <taxon>Evosea</taxon>
        <taxon>Variosea</taxon>
        <taxon>Cavosteliida</taxon>
        <taxon>Cavosteliaceae</taxon>
        <taxon>Planoprotostelium</taxon>
    </lineage>
</organism>
<dbReference type="Pfam" id="PF10014">
    <property type="entry name" value="2OG-Fe_Oxy_2"/>
    <property type="match status" value="1"/>
</dbReference>
<gene>
    <name evidence="2" type="ORF">PROFUN_02764</name>
</gene>
<comment type="caution">
    <text evidence="2">The sequence shown here is derived from an EMBL/GenBank/DDBJ whole genome shotgun (WGS) entry which is preliminary data.</text>
</comment>
<dbReference type="GO" id="GO:0051213">
    <property type="term" value="F:dioxygenase activity"/>
    <property type="evidence" value="ECO:0007669"/>
    <property type="project" value="InterPro"/>
</dbReference>
<evidence type="ECO:0000256" key="1">
    <source>
        <dbReference type="SAM" id="MobiDB-lite"/>
    </source>
</evidence>
<protein>
    <submittedName>
        <fullName evidence="2">Uncharacterized protein</fullName>
    </submittedName>
</protein>
<name>A0A2P6NXM9_9EUKA</name>
<dbReference type="InterPro" id="IPR018724">
    <property type="entry name" value="2OG-Fe_dioxygenase"/>
</dbReference>
<proteinExistence type="predicted"/>
<dbReference type="EMBL" id="MDYQ01000008">
    <property type="protein sequence ID" value="PRP88668.1"/>
    <property type="molecule type" value="Genomic_DNA"/>
</dbReference>
<reference evidence="2 3" key="1">
    <citation type="journal article" date="2018" name="Genome Biol. Evol.">
        <title>Multiple Roots of Fruiting Body Formation in Amoebozoa.</title>
        <authorList>
            <person name="Hillmann F."/>
            <person name="Forbes G."/>
            <person name="Novohradska S."/>
            <person name="Ferling I."/>
            <person name="Riege K."/>
            <person name="Groth M."/>
            <person name="Westermann M."/>
            <person name="Marz M."/>
            <person name="Spaller T."/>
            <person name="Winckler T."/>
            <person name="Schaap P."/>
            <person name="Glockner G."/>
        </authorList>
    </citation>
    <scope>NUCLEOTIDE SEQUENCE [LARGE SCALE GENOMIC DNA]</scope>
    <source>
        <strain evidence="2 3">Jena</strain>
    </source>
</reference>
<feature type="compositionally biased region" description="Polar residues" evidence="1">
    <location>
        <begin position="12"/>
        <end position="32"/>
    </location>
</feature>
<dbReference type="InParanoid" id="A0A2P6NXM9"/>
<dbReference type="Gene3D" id="2.60.120.620">
    <property type="entry name" value="q2cbj1_9rhob like domain"/>
    <property type="match status" value="1"/>
</dbReference>
<evidence type="ECO:0000313" key="3">
    <source>
        <dbReference type="Proteomes" id="UP000241769"/>
    </source>
</evidence>
<dbReference type="Proteomes" id="UP000241769">
    <property type="component" value="Unassembled WGS sequence"/>
</dbReference>
<keyword evidence="3" id="KW-1185">Reference proteome</keyword>
<dbReference type="AlphaFoldDB" id="A0A2P6NXM9"/>
<dbReference type="OrthoDB" id="2093838at2759"/>
<feature type="region of interest" description="Disordered" evidence="1">
    <location>
        <begin position="1"/>
        <end position="32"/>
    </location>
</feature>
<sequence>MFAPVGPASVGDSGQSHTAAGSMTQLSLVSEPTTKSELSKEVLRHFSYETKQFNYIDRRVWIEHFNQLPLDPYVKQGFRYKAISWHNIELKIHGFPEDKVITLEHRALQQSAAYNPAHGDLRRDYPPVPSSLLERPDFERLILDYARFFKIAPEDTILFQLQRIDCLTDRPGRVAVEVMNRDNITGAETQISTDSKGENIVYRHTLQEGEGMYLNDRAFYHYGTDIFVADPASSDRGVRDIVLMSAPSQQHRALQ</sequence>
<evidence type="ECO:0000313" key="2">
    <source>
        <dbReference type="EMBL" id="PRP88668.1"/>
    </source>
</evidence>